<dbReference type="Proteomes" id="UP000060043">
    <property type="component" value="Chromosome"/>
</dbReference>
<reference evidence="4 5" key="1">
    <citation type="submission" date="2015-12" db="EMBL/GenBank/DDBJ databases">
        <title>A stable core within a dynamic pangenome in Sulfolobus acidocaldarius.</title>
        <authorList>
            <person name="Anderson R."/>
            <person name="Kouris A."/>
            <person name="Seward C."/>
            <person name="Campbell K."/>
            <person name="Whitaker R."/>
        </authorList>
    </citation>
    <scope>NUCLEOTIDE SEQUENCE [LARGE SCALE GENOMIC DNA]</scope>
    <source>
        <strain evidence="2 5">GG12-C01-09</strain>
        <strain evidence="3 4">NG05B_CO5_07</strain>
    </source>
</reference>
<gene>
    <name evidence="2" type="ORF">ATY89_03700</name>
    <name evidence="3" type="ORF">ATZ20_06725</name>
</gene>
<evidence type="ECO:0000313" key="3">
    <source>
        <dbReference type="EMBL" id="ALU31860.1"/>
    </source>
</evidence>
<proteinExistence type="predicted"/>
<evidence type="ECO:0000313" key="4">
    <source>
        <dbReference type="Proteomes" id="UP000060043"/>
    </source>
</evidence>
<dbReference type="Proteomes" id="UP000065473">
    <property type="component" value="Chromosome"/>
</dbReference>
<dbReference type="GO" id="GO:0005524">
    <property type="term" value="F:ATP binding"/>
    <property type="evidence" value="ECO:0007669"/>
    <property type="project" value="InterPro"/>
</dbReference>
<evidence type="ECO:0000259" key="1">
    <source>
        <dbReference type="PROSITE" id="PS50893"/>
    </source>
</evidence>
<dbReference type="OrthoDB" id="18209at2157"/>
<sequence length="210" mass="23280">MEVSITIKDLVVSLKGTRILKGINLVVENTVALLYGTNGSGKTTLIRAISGLIPYSGSIKINGKEVRSAKNLLEYSTNLPEVYFIGNTVLDTAKIVAELKGGDLREFLELVERFGLESKKVINKPFYKLSTGERSLVTLSLALFAKPRVCTLDEPLENVDPQKREKVIRVIRERVKEGIIVTHDKDLVKVFSGTPVYTMIEGELFEGIKV</sequence>
<dbReference type="InterPro" id="IPR003439">
    <property type="entry name" value="ABC_transporter-like_ATP-bd"/>
</dbReference>
<dbReference type="PANTHER" id="PTHR43850:SF2">
    <property type="entry name" value="ABC TRANSPORTER ATP-BINDING PROTEIN MA_4021-RELATED"/>
    <property type="match status" value="1"/>
</dbReference>
<accession>A0A0U3FMY9</accession>
<protein>
    <submittedName>
        <fullName evidence="2">Zinc transporter</fullName>
    </submittedName>
</protein>
<dbReference type="PROSITE" id="PS50893">
    <property type="entry name" value="ABC_TRANSPORTER_2"/>
    <property type="match status" value="1"/>
</dbReference>
<dbReference type="AlphaFoldDB" id="A0A0U3FMY9"/>
<dbReference type="SUPFAM" id="SSF52540">
    <property type="entry name" value="P-loop containing nucleoside triphosphate hydrolases"/>
    <property type="match status" value="1"/>
</dbReference>
<dbReference type="PANTHER" id="PTHR43850">
    <property type="entry name" value="ABC TRANSPORTER ATP-BINDING PROTEIN MA_4021-RELATED"/>
    <property type="match status" value="1"/>
</dbReference>
<name>A0A0U3FMY9_9CREN</name>
<feature type="domain" description="ABC transporter" evidence="1">
    <location>
        <begin position="5"/>
        <end position="210"/>
    </location>
</feature>
<dbReference type="Pfam" id="PF00005">
    <property type="entry name" value="ABC_tran"/>
    <property type="match status" value="1"/>
</dbReference>
<evidence type="ECO:0000313" key="5">
    <source>
        <dbReference type="Proteomes" id="UP000065473"/>
    </source>
</evidence>
<dbReference type="InterPro" id="IPR027417">
    <property type="entry name" value="P-loop_NTPase"/>
</dbReference>
<dbReference type="GO" id="GO:0016887">
    <property type="term" value="F:ATP hydrolysis activity"/>
    <property type="evidence" value="ECO:0007669"/>
    <property type="project" value="InterPro"/>
</dbReference>
<dbReference type="EMBL" id="CP013694">
    <property type="protein sequence ID" value="ALU29134.1"/>
    <property type="molecule type" value="Genomic_DNA"/>
</dbReference>
<organism evidence="2 5">
    <name type="scientific">Sulfolobus acidocaldarius</name>
    <dbReference type="NCBI Taxonomy" id="2285"/>
    <lineage>
        <taxon>Archaea</taxon>
        <taxon>Thermoproteota</taxon>
        <taxon>Thermoprotei</taxon>
        <taxon>Sulfolobales</taxon>
        <taxon>Sulfolobaceae</taxon>
        <taxon>Sulfolobus</taxon>
    </lineage>
</organism>
<dbReference type="Gene3D" id="3.40.50.300">
    <property type="entry name" value="P-loop containing nucleotide triphosphate hydrolases"/>
    <property type="match status" value="1"/>
</dbReference>
<dbReference type="EMBL" id="CP013695">
    <property type="protein sequence ID" value="ALU31860.1"/>
    <property type="molecule type" value="Genomic_DNA"/>
</dbReference>
<evidence type="ECO:0000313" key="2">
    <source>
        <dbReference type="EMBL" id="ALU29134.1"/>
    </source>
</evidence>